<dbReference type="EMBL" id="AP014957">
    <property type="protein sequence ID" value="BAS73838.1"/>
    <property type="molecule type" value="Genomic_DNA"/>
</dbReference>
<reference evidence="1 2" key="3">
    <citation type="journal article" date="2013" name="Rice">
        <title>Improvement of the Oryza sativa Nipponbare reference genome using next generation sequence and optical map data.</title>
        <authorList>
            <person name="Kawahara Y."/>
            <person name="de la Bastide M."/>
            <person name="Hamilton J.P."/>
            <person name="Kanamori H."/>
            <person name="McCombie W.R."/>
            <person name="Ouyang S."/>
            <person name="Schwartz D.C."/>
            <person name="Tanaka T."/>
            <person name="Wu J."/>
            <person name="Zhou S."/>
            <person name="Childs K.L."/>
            <person name="Davidson R.M."/>
            <person name="Lin H."/>
            <person name="Quesada-Ocampo L."/>
            <person name="Vaillancourt B."/>
            <person name="Sakai H."/>
            <person name="Lee S.S."/>
            <person name="Kim J."/>
            <person name="Numa H."/>
            <person name="Itoh T."/>
            <person name="Buell C.R."/>
            <person name="Matsumoto T."/>
        </authorList>
    </citation>
    <scope>NUCLEOTIDE SEQUENCE [LARGE SCALE GENOMIC DNA]</scope>
    <source>
        <strain evidence="2">cv. Nipponbare</strain>
    </source>
</reference>
<protein>
    <submittedName>
        <fullName evidence="1">Os01g0694500 protein</fullName>
    </submittedName>
</protein>
<reference evidence="2" key="1">
    <citation type="journal article" date="2005" name="Nature">
        <title>The map-based sequence of the rice genome.</title>
        <authorList>
            <consortium name="International rice genome sequencing project (IRGSP)"/>
            <person name="Matsumoto T."/>
            <person name="Wu J."/>
            <person name="Kanamori H."/>
            <person name="Katayose Y."/>
            <person name="Fujisawa M."/>
            <person name="Namiki N."/>
            <person name="Mizuno H."/>
            <person name="Yamamoto K."/>
            <person name="Antonio B.A."/>
            <person name="Baba T."/>
            <person name="Sakata K."/>
            <person name="Nagamura Y."/>
            <person name="Aoki H."/>
            <person name="Arikawa K."/>
            <person name="Arita K."/>
            <person name="Bito T."/>
            <person name="Chiden Y."/>
            <person name="Fujitsuka N."/>
            <person name="Fukunaka R."/>
            <person name="Hamada M."/>
            <person name="Harada C."/>
            <person name="Hayashi A."/>
            <person name="Hijishita S."/>
            <person name="Honda M."/>
            <person name="Hosokawa S."/>
            <person name="Ichikawa Y."/>
            <person name="Idonuma A."/>
            <person name="Iijima M."/>
            <person name="Ikeda M."/>
            <person name="Ikeno M."/>
            <person name="Ito K."/>
            <person name="Ito S."/>
            <person name="Ito T."/>
            <person name="Ito Y."/>
            <person name="Ito Y."/>
            <person name="Iwabuchi A."/>
            <person name="Kamiya K."/>
            <person name="Karasawa W."/>
            <person name="Kurita K."/>
            <person name="Katagiri S."/>
            <person name="Kikuta A."/>
            <person name="Kobayashi H."/>
            <person name="Kobayashi N."/>
            <person name="Machita K."/>
            <person name="Maehara T."/>
            <person name="Masukawa M."/>
            <person name="Mizubayashi T."/>
            <person name="Mukai Y."/>
            <person name="Nagasaki H."/>
            <person name="Nagata Y."/>
            <person name="Naito S."/>
            <person name="Nakashima M."/>
            <person name="Nakama Y."/>
            <person name="Nakamichi Y."/>
            <person name="Nakamura M."/>
            <person name="Meguro A."/>
            <person name="Negishi M."/>
            <person name="Ohta I."/>
            <person name="Ohta T."/>
            <person name="Okamoto M."/>
            <person name="Ono N."/>
            <person name="Saji S."/>
            <person name="Sakaguchi M."/>
            <person name="Sakai K."/>
            <person name="Shibata M."/>
            <person name="Shimokawa T."/>
            <person name="Song J."/>
            <person name="Takazaki Y."/>
            <person name="Terasawa K."/>
            <person name="Tsugane M."/>
            <person name="Tsuji K."/>
            <person name="Ueda S."/>
            <person name="Waki K."/>
            <person name="Yamagata H."/>
            <person name="Yamamoto M."/>
            <person name="Yamamoto S."/>
            <person name="Yamane H."/>
            <person name="Yoshiki S."/>
            <person name="Yoshihara R."/>
            <person name="Yukawa K."/>
            <person name="Zhong H."/>
            <person name="Yano M."/>
            <person name="Yuan Q."/>
            <person name="Ouyang S."/>
            <person name="Liu J."/>
            <person name="Jones K.M."/>
            <person name="Gansberger K."/>
            <person name="Moffat K."/>
            <person name="Hill J."/>
            <person name="Bera J."/>
            <person name="Fadrosh D."/>
            <person name="Jin S."/>
            <person name="Johri S."/>
            <person name="Kim M."/>
            <person name="Overton L."/>
            <person name="Reardon M."/>
            <person name="Tsitrin T."/>
            <person name="Vuong H."/>
            <person name="Weaver B."/>
            <person name="Ciecko A."/>
            <person name="Tallon L."/>
            <person name="Jackson J."/>
            <person name="Pai G."/>
            <person name="Aken S.V."/>
            <person name="Utterback T."/>
            <person name="Reidmuller S."/>
            <person name="Feldblyum T."/>
            <person name="Hsiao J."/>
            <person name="Zismann V."/>
            <person name="Iobst S."/>
            <person name="de Vazeille A.R."/>
            <person name="Buell C.R."/>
            <person name="Ying K."/>
            <person name="Li Y."/>
            <person name="Lu T."/>
            <person name="Huang Y."/>
            <person name="Zhao Q."/>
            <person name="Feng Q."/>
            <person name="Zhang L."/>
            <person name="Zhu J."/>
            <person name="Weng Q."/>
            <person name="Mu J."/>
            <person name="Lu Y."/>
            <person name="Fan D."/>
            <person name="Liu Y."/>
            <person name="Guan J."/>
            <person name="Zhang Y."/>
            <person name="Yu S."/>
            <person name="Liu X."/>
            <person name="Zhang Y."/>
            <person name="Hong G."/>
            <person name="Han B."/>
            <person name="Choisne N."/>
            <person name="Demange N."/>
            <person name="Orjeda G."/>
            <person name="Samain S."/>
            <person name="Cattolico L."/>
            <person name="Pelletier E."/>
            <person name="Couloux A."/>
            <person name="Segurens B."/>
            <person name="Wincker P."/>
            <person name="D'Hont A."/>
            <person name="Scarpelli C."/>
            <person name="Weissenbach J."/>
            <person name="Salanoubat M."/>
            <person name="Quetier F."/>
            <person name="Yu Y."/>
            <person name="Kim H.R."/>
            <person name="Rambo T."/>
            <person name="Currie J."/>
            <person name="Collura K."/>
            <person name="Luo M."/>
            <person name="Yang T."/>
            <person name="Ammiraju J.S.S."/>
            <person name="Engler F."/>
            <person name="Soderlund C."/>
            <person name="Wing R.A."/>
            <person name="Palmer L.E."/>
            <person name="de la Bastide M."/>
            <person name="Spiegel L."/>
            <person name="Nascimento L."/>
            <person name="Zutavern T."/>
            <person name="O'Shaughnessy A."/>
            <person name="Dike S."/>
            <person name="Dedhia N."/>
            <person name="Preston R."/>
            <person name="Balija V."/>
            <person name="McCombie W.R."/>
            <person name="Chow T."/>
            <person name="Chen H."/>
            <person name="Chung M."/>
            <person name="Chen C."/>
            <person name="Shaw J."/>
            <person name="Wu H."/>
            <person name="Hsiao K."/>
            <person name="Chao Y."/>
            <person name="Chu M."/>
            <person name="Cheng C."/>
            <person name="Hour A."/>
            <person name="Lee P."/>
            <person name="Lin S."/>
            <person name="Lin Y."/>
            <person name="Liou J."/>
            <person name="Liu S."/>
            <person name="Hsing Y."/>
            <person name="Raghuvanshi S."/>
            <person name="Mohanty A."/>
            <person name="Bharti A.K."/>
            <person name="Gaur A."/>
            <person name="Gupta V."/>
            <person name="Kumar D."/>
            <person name="Ravi V."/>
            <person name="Vij S."/>
            <person name="Kapur A."/>
            <person name="Khurana P."/>
            <person name="Khurana P."/>
            <person name="Khurana J.P."/>
            <person name="Tyagi A.K."/>
            <person name="Gaikwad K."/>
            <person name="Singh A."/>
            <person name="Dalal V."/>
            <person name="Srivastava S."/>
            <person name="Dixit A."/>
            <person name="Pal A.K."/>
            <person name="Ghazi I.A."/>
            <person name="Yadav M."/>
            <person name="Pandit A."/>
            <person name="Bhargava A."/>
            <person name="Sureshbabu K."/>
            <person name="Batra K."/>
            <person name="Sharma T.R."/>
            <person name="Mohapatra T."/>
            <person name="Singh N.K."/>
            <person name="Messing J."/>
            <person name="Nelson A.B."/>
            <person name="Fuks G."/>
            <person name="Kavchok S."/>
            <person name="Keizer G."/>
            <person name="Linton E."/>
            <person name="Llaca V."/>
            <person name="Song R."/>
            <person name="Tanyolac B."/>
            <person name="Young S."/>
            <person name="Ho-Il K."/>
            <person name="Hahn J.H."/>
            <person name="Sangsakoo G."/>
            <person name="Vanavichit A."/>
            <person name="de Mattos Luiz.A.T."/>
            <person name="Zimmer P.D."/>
            <person name="Malone G."/>
            <person name="Dellagostin O."/>
            <person name="de Oliveira A.C."/>
            <person name="Bevan M."/>
            <person name="Bancroft I."/>
            <person name="Minx P."/>
            <person name="Cordum H."/>
            <person name="Wilson R."/>
            <person name="Cheng Z."/>
            <person name="Jin W."/>
            <person name="Jiang J."/>
            <person name="Leong S.A."/>
            <person name="Iwama H."/>
            <person name="Gojobori T."/>
            <person name="Itoh T."/>
            <person name="Niimura Y."/>
            <person name="Fujii Y."/>
            <person name="Habara T."/>
            <person name="Sakai H."/>
            <person name="Sato Y."/>
            <person name="Wilson G."/>
            <person name="Kumar K."/>
            <person name="McCouch S."/>
            <person name="Juretic N."/>
            <person name="Hoen D."/>
            <person name="Wright S."/>
            <person name="Bruskiewich R."/>
            <person name="Bureau T."/>
            <person name="Miyao A."/>
            <person name="Hirochika H."/>
            <person name="Nishikawa T."/>
            <person name="Kadowaki K."/>
            <person name="Sugiura M."/>
            <person name="Burr B."/>
            <person name="Sasaki T."/>
        </authorList>
    </citation>
    <scope>NUCLEOTIDE SEQUENCE [LARGE SCALE GENOMIC DNA]</scope>
    <source>
        <strain evidence="2">cv. Nipponbare</strain>
    </source>
</reference>
<dbReference type="AlphaFoldDB" id="A0A0P0V6X1"/>
<evidence type="ECO:0000313" key="1">
    <source>
        <dbReference type="EMBL" id="BAS73838.1"/>
    </source>
</evidence>
<gene>
    <name evidence="1" type="ordered locus">Os01g0694500</name>
    <name evidence="1" type="ORF">OSNPB_010694500</name>
</gene>
<name>A0A0P0V6X1_ORYSJ</name>
<reference evidence="1 2" key="2">
    <citation type="journal article" date="2013" name="Plant Cell Physiol.">
        <title>Rice Annotation Project Database (RAP-DB): an integrative and interactive database for rice genomics.</title>
        <authorList>
            <person name="Sakai H."/>
            <person name="Lee S.S."/>
            <person name="Tanaka T."/>
            <person name="Numa H."/>
            <person name="Kim J."/>
            <person name="Kawahara Y."/>
            <person name="Wakimoto H."/>
            <person name="Yang C.C."/>
            <person name="Iwamoto M."/>
            <person name="Abe T."/>
            <person name="Yamada Y."/>
            <person name="Muto A."/>
            <person name="Inokuchi H."/>
            <person name="Ikemura T."/>
            <person name="Matsumoto T."/>
            <person name="Sasaki T."/>
            <person name="Itoh T."/>
        </authorList>
    </citation>
    <scope>NUCLEOTIDE SEQUENCE [LARGE SCALE GENOMIC DNA]</scope>
    <source>
        <strain evidence="2">cv. Nipponbare</strain>
    </source>
</reference>
<dbReference type="PaxDb" id="39947-A0A0P0V6X1"/>
<sequence>MLPSAIGHPMPGMPIQPSTRLLFVIADQCVVSRAINYLFFVGLRIRPVCFHALTERQESFSFICSAVQSTIDLNVSISSSGLL</sequence>
<accession>A0A0P0V6X1</accession>
<dbReference type="InParanoid" id="A0A0P0V6X1"/>
<evidence type="ECO:0000313" key="2">
    <source>
        <dbReference type="Proteomes" id="UP000059680"/>
    </source>
</evidence>
<proteinExistence type="predicted"/>
<keyword evidence="2" id="KW-1185">Reference proteome</keyword>
<organism evidence="1 2">
    <name type="scientific">Oryza sativa subsp. japonica</name>
    <name type="common">Rice</name>
    <dbReference type="NCBI Taxonomy" id="39947"/>
    <lineage>
        <taxon>Eukaryota</taxon>
        <taxon>Viridiplantae</taxon>
        <taxon>Streptophyta</taxon>
        <taxon>Embryophyta</taxon>
        <taxon>Tracheophyta</taxon>
        <taxon>Spermatophyta</taxon>
        <taxon>Magnoliopsida</taxon>
        <taxon>Liliopsida</taxon>
        <taxon>Poales</taxon>
        <taxon>Poaceae</taxon>
        <taxon>BOP clade</taxon>
        <taxon>Oryzoideae</taxon>
        <taxon>Oryzeae</taxon>
        <taxon>Oryzinae</taxon>
        <taxon>Oryza</taxon>
        <taxon>Oryza sativa</taxon>
    </lineage>
</organism>
<dbReference type="Gramene" id="Os01t0694500-01">
    <property type="protein sequence ID" value="Os01t0694500-01"/>
    <property type="gene ID" value="Os01g0694500"/>
</dbReference>
<dbReference type="Proteomes" id="UP000059680">
    <property type="component" value="Chromosome 1"/>
</dbReference>